<comment type="caution">
    <text evidence="1">The sequence shown here is derived from an EMBL/GenBank/DDBJ whole genome shotgun (WGS) entry which is preliminary data.</text>
</comment>
<sequence length="207" mass="23739">MNCTLQEQHEYVKTFKKESSNKTYYKQIKGNEEVALVADTLISLKYILPGKIELLDKIQSIDPSIKMVEKGAYQTAYLKQQDIFLMDSKQYPRNIYHYDGYFDAKTGNGIFDISLSQDEKTLLVPILETSLLQFFMQSGTGKVLLFDTSTGELTQTISKRMKSPKLSPNNNEIAYSNKGEIRVYNLNNNKETIILSGKNSSEYIWIQ</sequence>
<keyword evidence="2" id="KW-1185">Reference proteome</keyword>
<organism evidence="1 2">
    <name type="scientific">Algivirga pacifica</name>
    <dbReference type="NCBI Taxonomy" id="1162670"/>
    <lineage>
        <taxon>Bacteria</taxon>
        <taxon>Pseudomonadati</taxon>
        <taxon>Bacteroidota</taxon>
        <taxon>Cytophagia</taxon>
        <taxon>Cytophagales</taxon>
        <taxon>Flammeovirgaceae</taxon>
        <taxon>Algivirga</taxon>
    </lineage>
</organism>
<protein>
    <submittedName>
        <fullName evidence="1">Uncharacterized protein</fullName>
    </submittedName>
</protein>
<dbReference type="SUPFAM" id="SSF82171">
    <property type="entry name" value="DPP6 N-terminal domain-like"/>
    <property type="match status" value="1"/>
</dbReference>
<dbReference type="InterPro" id="IPR015943">
    <property type="entry name" value="WD40/YVTN_repeat-like_dom_sf"/>
</dbReference>
<accession>A0ABP9DI30</accession>
<dbReference type="EMBL" id="BAABJX010000044">
    <property type="protein sequence ID" value="GAA4841931.1"/>
    <property type="molecule type" value="Genomic_DNA"/>
</dbReference>
<reference evidence="2" key="1">
    <citation type="journal article" date="2019" name="Int. J. Syst. Evol. Microbiol.">
        <title>The Global Catalogue of Microorganisms (GCM) 10K type strain sequencing project: providing services to taxonomists for standard genome sequencing and annotation.</title>
        <authorList>
            <consortium name="The Broad Institute Genomics Platform"/>
            <consortium name="The Broad Institute Genome Sequencing Center for Infectious Disease"/>
            <person name="Wu L."/>
            <person name="Ma J."/>
        </authorList>
    </citation>
    <scope>NUCLEOTIDE SEQUENCE [LARGE SCALE GENOMIC DNA]</scope>
    <source>
        <strain evidence="2">JCM 18326</strain>
    </source>
</reference>
<name>A0ABP9DI30_9BACT</name>
<evidence type="ECO:0000313" key="2">
    <source>
        <dbReference type="Proteomes" id="UP001500298"/>
    </source>
</evidence>
<proteinExistence type="predicted"/>
<gene>
    <name evidence="1" type="ORF">GCM10023331_28610</name>
</gene>
<evidence type="ECO:0000313" key="1">
    <source>
        <dbReference type="EMBL" id="GAA4841931.1"/>
    </source>
</evidence>
<dbReference type="Proteomes" id="UP001500298">
    <property type="component" value="Unassembled WGS sequence"/>
</dbReference>
<dbReference type="Gene3D" id="2.130.10.10">
    <property type="entry name" value="YVTN repeat-like/Quinoprotein amine dehydrogenase"/>
    <property type="match status" value="1"/>
</dbReference>